<feature type="signal peptide" evidence="1">
    <location>
        <begin position="1"/>
        <end position="29"/>
    </location>
</feature>
<keyword evidence="3" id="KW-1185">Reference proteome</keyword>
<feature type="chain" id="PRO_5046996486" evidence="1">
    <location>
        <begin position="30"/>
        <end position="407"/>
    </location>
</feature>
<evidence type="ECO:0000313" key="2">
    <source>
        <dbReference type="EMBL" id="SMP05767.1"/>
    </source>
</evidence>
<comment type="caution">
    <text evidence="2">The sequence shown here is derived from an EMBL/GenBank/DDBJ whole genome shotgun (WGS) entry which is preliminary data.</text>
</comment>
<accession>A0ABY1NC82</accession>
<organism evidence="2 3">
    <name type="scientific">Algoriphagus winogradskyi</name>
    <dbReference type="NCBI Taxonomy" id="237017"/>
    <lineage>
        <taxon>Bacteria</taxon>
        <taxon>Pseudomonadati</taxon>
        <taxon>Bacteroidota</taxon>
        <taxon>Cytophagia</taxon>
        <taxon>Cytophagales</taxon>
        <taxon>Cyclobacteriaceae</taxon>
        <taxon>Algoriphagus</taxon>
    </lineage>
</organism>
<dbReference type="Proteomes" id="UP001157915">
    <property type="component" value="Unassembled WGS sequence"/>
</dbReference>
<gene>
    <name evidence="2" type="ORF">SAMN06265367_101380</name>
</gene>
<dbReference type="EMBL" id="FXUA01000001">
    <property type="protein sequence ID" value="SMP05767.1"/>
    <property type="molecule type" value="Genomic_DNA"/>
</dbReference>
<sequence length="407" mass="45376">MTNTKKINQQLLAILAIPFLLLTACEVQPDETITPNESEFAANSKDKLITKGLPPLPFNFEIDMGKNLNFNSESGRLSPLTFDTDPQYREMVKTAISAVEPTACGDTDLNIWLDDELSDWTNNAFGDADFLALFDLPTYHALVFENSSAGQSFGKNGEYTQSLTKTFKDLKRFWNIESAEIVLAAMHGNMLTDREKVVNTYQTAFGLPEAAAKNYADIVDLVLDFYPQYRNGDHPIFTFNAFAQRSFLFPPVGVIPSKIIMGDGILEAYSALGFEDVAPQAILAHEFGHHIQFQLGLFPAVRTPEGTRRTELMADAYSAYYLSHSRGATMQWKRVQKFLEVFFNIGDCGFASNGHHGTPLQRMAAAEWGYEVANSAKKQGKILTSEEFTILFEAKLPEFVAVPLTVQ</sequence>
<reference evidence="2 3" key="1">
    <citation type="submission" date="2017-05" db="EMBL/GenBank/DDBJ databases">
        <authorList>
            <person name="Varghese N."/>
            <person name="Submissions S."/>
        </authorList>
    </citation>
    <scope>NUCLEOTIDE SEQUENCE [LARGE SCALE GENOMIC DNA]</scope>
    <source>
        <strain evidence="2 3">DSM 15360</strain>
    </source>
</reference>
<evidence type="ECO:0000313" key="3">
    <source>
        <dbReference type="Proteomes" id="UP001157915"/>
    </source>
</evidence>
<keyword evidence="1" id="KW-0732">Signal</keyword>
<protein>
    <submittedName>
        <fullName evidence="2">Uncharacterized protein</fullName>
    </submittedName>
</protein>
<evidence type="ECO:0000256" key="1">
    <source>
        <dbReference type="SAM" id="SignalP"/>
    </source>
</evidence>
<dbReference type="PROSITE" id="PS51257">
    <property type="entry name" value="PROKAR_LIPOPROTEIN"/>
    <property type="match status" value="1"/>
</dbReference>
<proteinExistence type="predicted"/>
<dbReference type="RefSeq" id="WP_283411318.1">
    <property type="nucleotide sequence ID" value="NZ_FXUA01000001.1"/>
</dbReference>
<name>A0ABY1NC82_9BACT</name>